<dbReference type="InterPro" id="IPR005170">
    <property type="entry name" value="Transptr-assoc_dom"/>
</dbReference>
<evidence type="ECO:0000313" key="15">
    <source>
        <dbReference type="Proteomes" id="UP000430222"/>
    </source>
</evidence>
<dbReference type="SUPFAM" id="SSF56176">
    <property type="entry name" value="FAD-binding/transporter-associated domain-like"/>
    <property type="match status" value="1"/>
</dbReference>
<keyword evidence="6 10" id="KW-1133">Transmembrane helix</keyword>
<evidence type="ECO:0000256" key="11">
    <source>
        <dbReference type="SAM" id="Phobius"/>
    </source>
</evidence>
<evidence type="ECO:0000256" key="6">
    <source>
        <dbReference type="ARBA" id="ARBA00022989"/>
    </source>
</evidence>
<feature type="domain" description="CBS" evidence="12">
    <location>
        <begin position="224"/>
        <end position="284"/>
    </location>
</feature>
<evidence type="ECO:0000256" key="2">
    <source>
        <dbReference type="ARBA" id="ARBA00006337"/>
    </source>
</evidence>
<keyword evidence="15" id="KW-1185">Reference proteome</keyword>
<dbReference type="InterPro" id="IPR046342">
    <property type="entry name" value="CBS_dom_sf"/>
</dbReference>
<dbReference type="PROSITE" id="PS51846">
    <property type="entry name" value="CNNM"/>
    <property type="match status" value="1"/>
</dbReference>
<dbReference type="PANTHER" id="PTHR43099:SF5">
    <property type="entry name" value="HLYC_CORC FAMILY TRANSPORTER"/>
    <property type="match status" value="1"/>
</dbReference>
<dbReference type="AlphaFoldDB" id="A0A6I2UXN8"/>
<dbReference type="CDD" id="cd04590">
    <property type="entry name" value="CBS_pair_CorC_HlyC_assoc"/>
    <property type="match status" value="1"/>
</dbReference>
<keyword evidence="5" id="KW-0677">Repeat</keyword>
<feature type="transmembrane region" description="Helical" evidence="11">
    <location>
        <begin position="138"/>
        <end position="160"/>
    </location>
</feature>
<dbReference type="Gene3D" id="3.30.465.10">
    <property type="match status" value="1"/>
</dbReference>
<keyword evidence="4 10" id="KW-0812">Transmembrane</keyword>
<evidence type="ECO:0000259" key="12">
    <source>
        <dbReference type="PROSITE" id="PS51371"/>
    </source>
</evidence>
<dbReference type="PROSITE" id="PS51371">
    <property type="entry name" value="CBS"/>
    <property type="match status" value="2"/>
</dbReference>
<reference evidence="14 15" key="1">
    <citation type="submission" date="2019-08" db="EMBL/GenBank/DDBJ databases">
        <title>In-depth cultivation of the pig gut microbiome towards novel bacterial diversity and tailored functional studies.</title>
        <authorList>
            <person name="Wylensek D."/>
            <person name="Hitch T.C.A."/>
            <person name="Clavel T."/>
        </authorList>
    </citation>
    <scope>NUCLEOTIDE SEQUENCE [LARGE SCALE GENOMIC DNA]</scope>
    <source>
        <strain evidence="15">WCA-380-WT-3B3</strain>
    </source>
</reference>
<feature type="domain" description="CBS" evidence="12">
    <location>
        <begin position="288"/>
        <end position="345"/>
    </location>
</feature>
<dbReference type="GO" id="GO:0050660">
    <property type="term" value="F:flavin adenine dinucleotide binding"/>
    <property type="evidence" value="ECO:0007669"/>
    <property type="project" value="InterPro"/>
</dbReference>
<keyword evidence="8 10" id="KW-0472">Membrane</keyword>
<proteinExistence type="inferred from homology"/>
<feature type="transmembrane region" description="Helical" evidence="11">
    <location>
        <begin position="101"/>
        <end position="126"/>
    </location>
</feature>
<comment type="subcellular location">
    <subcellularLocation>
        <location evidence="1">Cell membrane</location>
        <topology evidence="1">Multi-pass membrane protein</topology>
    </subcellularLocation>
</comment>
<dbReference type="Pfam" id="PF00571">
    <property type="entry name" value="CBS"/>
    <property type="match status" value="2"/>
</dbReference>
<dbReference type="Gene3D" id="3.10.580.10">
    <property type="entry name" value="CBS-domain"/>
    <property type="match status" value="1"/>
</dbReference>
<evidence type="ECO:0000256" key="10">
    <source>
        <dbReference type="PROSITE-ProRule" id="PRU01193"/>
    </source>
</evidence>
<evidence type="ECO:0000256" key="1">
    <source>
        <dbReference type="ARBA" id="ARBA00004651"/>
    </source>
</evidence>
<accession>A0A6I2UXN8</accession>
<dbReference type="EMBL" id="VUNL01000004">
    <property type="protein sequence ID" value="MSV24411.1"/>
    <property type="molecule type" value="Genomic_DNA"/>
</dbReference>
<evidence type="ECO:0000256" key="7">
    <source>
        <dbReference type="ARBA" id="ARBA00023122"/>
    </source>
</evidence>
<evidence type="ECO:0000259" key="13">
    <source>
        <dbReference type="PROSITE" id="PS51846"/>
    </source>
</evidence>
<dbReference type="Pfam" id="PF03471">
    <property type="entry name" value="CorC_HlyC"/>
    <property type="match status" value="1"/>
</dbReference>
<dbReference type="InterPro" id="IPR051676">
    <property type="entry name" value="UPF0053_domain"/>
</dbReference>
<organism evidence="14 15">
    <name type="scientific">Selenomonas montiformis</name>
    <dbReference type="NCBI Taxonomy" id="2652285"/>
    <lineage>
        <taxon>Bacteria</taxon>
        <taxon>Bacillati</taxon>
        <taxon>Bacillota</taxon>
        <taxon>Negativicutes</taxon>
        <taxon>Selenomonadales</taxon>
        <taxon>Selenomonadaceae</taxon>
        <taxon>Selenomonas</taxon>
    </lineage>
</organism>
<dbReference type="InterPro" id="IPR036318">
    <property type="entry name" value="FAD-bd_PCMH-like_sf"/>
</dbReference>
<evidence type="ECO:0000313" key="14">
    <source>
        <dbReference type="EMBL" id="MSV24411.1"/>
    </source>
</evidence>
<dbReference type="InterPro" id="IPR002550">
    <property type="entry name" value="CNNM"/>
</dbReference>
<dbReference type="GO" id="GO:0005886">
    <property type="term" value="C:plasma membrane"/>
    <property type="evidence" value="ECO:0007669"/>
    <property type="project" value="UniProtKB-SubCell"/>
</dbReference>
<feature type="domain" description="CNNM transmembrane" evidence="13">
    <location>
        <begin position="2"/>
        <end position="205"/>
    </location>
</feature>
<comment type="similarity">
    <text evidence="2">Belongs to the UPF0053 family.</text>
</comment>
<keyword evidence="3" id="KW-1003">Cell membrane</keyword>
<evidence type="ECO:0000256" key="3">
    <source>
        <dbReference type="ARBA" id="ARBA00022475"/>
    </source>
</evidence>
<name>A0A6I2UXN8_9FIRM</name>
<protein>
    <submittedName>
        <fullName evidence="14">HlyC/CorC family transporter</fullName>
    </submittedName>
</protein>
<keyword evidence="7 9" id="KW-0129">CBS domain</keyword>
<comment type="caution">
    <text evidence="14">The sequence shown here is derived from an EMBL/GenBank/DDBJ whole genome shotgun (WGS) entry which is preliminary data.</text>
</comment>
<feature type="transmembrane region" description="Helical" evidence="11">
    <location>
        <begin position="6"/>
        <end position="31"/>
    </location>
</feature>
<evidence type="ECO:0000256" key="8">
    <source>
        <dbReference type="ARBA" id="ARBA00023136"/>
    </source>
</evidence>
<dbReference type="PANTHER" id="PTHR43099">
    <property type="entry name" value="UPF0053 PROTEIN YRKA"/>
    <property type="match status" value="1"/>
</dbReference>
<dbReference type="SMART" id="SM01091">
    <property type="entry name" value="CorC_HlyC"/>
    <property type="match status" value="1"/>
</dbReference>
<gene>
    <name evidence="14" type="ORF">FYJ78_04260</name>
</gene>
<dbReference type="SUPFAM" id="SSF54631">
    <property type="entry name" value="CBS-domain pair"/>
    <property type="match status" value="1"/>
</dbReference>
<dbReference type="InterPro" id="IPR044751">
    <property type="entry name" value="Ion_transp-like_CBS"/>
</dbReference>
<dbReference type="RefSeq" id="WP_154620190.1">
    <property type="nucleotide sequence ID" value="NZ_VUNL01000004.1"/>
</dbReference>
<dbReference type="FunFam" id="3.10.580.10:FF:000002">
    <property type="entry name" value="Magnesium/cobalt efflux protein CorC"/>
    <property type="match status" value="1"/>
</dbReference>
<evidence type="ECO:0000256" key="9">
    <source>
        <dbReference type="PROSITE-ProRule" id="PRU00703"/>
    </source>
</evidence>
<dbReference type="Pfam" id="PF01595">
    <property type="entry name" value="CNNM"/>
    <property type="match status" value="1"/>
</dbReference>
<evidence type="ECO:0000256" key="4">
    <source>
        <dbReference type="ARBA" id="ARBA00022692"/>
    </source>
</evidence>
<dbReference type="Proteomes" id="UP000430222">
    <property type="component" value="Unassembled WGS sequence"/>
</dbReference>
<dbReference type="InterPro" id="IPR000644">
    <property type="entry name" value="CBS_dom"/>
</dbReference>
<sequence length="459" mass="51575">MDIVPILFQLVLVVFLVFMNGFFVAAEFACVKMRPSRLETLIQEGSKRAVYAKRLTDHLDASLSVTQLGITLASLGLGWVGEPAVATLILPVTGWLGIDEGIGHTISLILAFSLITAAHIIMGELTPKTMAIQNVEKIMLAVALPMLIFHKVMYPFVWVLNHVANWVARRMGFQAASEGENAHTEEEIRLLMEESHRQGLIDDTEADFVDNVFDFTELNVREIMTPRTDMVVLYLEDSFEDNMEIITTEQLTRYPVCREDKDHIIGFLHVKDLMRVMVEGRRPNLRKLARKALVVPESMDVNVLLKTMQRSHSQLAIVVDEFGGTAGMVTIEDIVEEIVGDIQDEFDEERPTAESRGGLVYSVDAKMLLEELEDVLEISIEDEDVDSVGGWLYDQLGVEPRIGQMAAADGSLFFVEEVDGARITRVLIRLARPLSRKHEEIVQGRGLKRDGWTEPEREG</sequence>
<dbReference type="InterPro" id="IPR016169">
    <property type="entry name" value="FAD-bd_PCMH_sub2"/>
</dbReference>
<evidence type="ECO:0000256" key="5">
    <source>
        <dbReference type="ARBA" id="ARBA00022737"/>
    </source>
</evidence>